<name>A0ABW5C796_9PROT</name>
<dbReference type="Gene3D" id="2.50.20.10">
    <property type="entry name" value="Lipoprotein localisation LolA/LolB/LppX"/>
    <property type="match status" value="1"/>
</dbReference>
<sequence>MLAVLCLFAATAQAEEPARLAPGEILRGGFSLDRSLTGFPRPLHSEGRFLLAPGQGLVWRGETPFRLVSVIAPGGLTQSLDGHETMHLSAAKLPFLGPLHDLLSAAMQGDWQPLERSFTVTRVPHGATSTIRLVPRADAPVGGLPVSAIEAEIGRFVESVTISRPGGDSDRLVFTAQRIEPGPPPDEDRQALDRANRR</sequence>
<gene>
    <name evidence="2" type="ORF">ACFSNB_02795</name>
</gene>
<comment type="caution">
    <text evidence="2">The sequence shown here is derived from an EMBL/GenBank/DDBJ whole genome shotgun (WGS) entry which is preliminary data.</text>
</comment>
<keyword evidence="2" id="KW-0449">Lipoprotein</keyword>
<evidence type="ECO:0000313" key="3">
    <source>
        <dbReference type="Proteomes" id="UP001597296"/>
    </source>
</evidence>
<feature type="compositionally biased region" description="Basic and acidic residues" evidence="1">
    <location>
        <begin position="186"/>
        <end position="198"/>
    </location>
</feature>
<keyword evidence="3" id="KW-1185">Reference proteome</keyword>
<proteinExistence type="predicted"/>
<accession>A0ABW5C796</accession>
<protein>
    <submittedName>
        <fullName evidence="2">Outer membrane lipoprotein carrier protein LolA</fullName>
    </submittedName>
</protein>
<evidence type="ECO:0000256" key="1">
    <source>
        <dbReference type="SAM" id="MobiDB-lite"/>
    </source>
</evidence>
<feature type="region of interest" description="Disordered" evidence="1">
    <location>
        <begin position="176"/>
        <end position="198"/>
    </location>
</feature>
<evidence type="ECO:0000313" key="2">
    <source>
        <dbReference type="EMBL" id="MFD2232728.1"/>
    </source>
</evidence>
<dbReference type="Proteomes" id="UP001597296">
    <property type="component" value="Unassembled WGS sequence"/>
</dbReference>
<dbReference type="RefSeq" id="WP_377314300.1">
    <property type="nucleotide sequence ID" value="NZ_JBHUIY010000003.1"/>
</dbReference>
<organism evidence="2 3">
    <name type="scientific">Phaeospirillum tilakii</name>
    <dbReference type="NCBI Taxonomy" id="741673"/>
    <lineage>
        <taxon>Bacteria</taxon>
        <taxon>Pseudomonadati</taxon>
        <taxon>Pseudomonadota</taxon>
        <taxon>Alphaproteobacteria</taxon>
        <taxon>Rhodospirillales</taxon>
        <taxon>Rhodospirillaceae</taxon>
        <taxon>Phaeospirillum</taxon>
    </lineage>
</organism>
<reference evidence="3" key="1">
    <citation type="journal article" date="2019" name="Int. J. Syst. Evol. Microbiol.">
        <title>The Global Catalogue of Microorganisms (GCM) 10K type strain sequencing project: providing services to taxonomists for standard genome sequencing and annotation.</title>
        <authorList>
            <consortium name="The Broad Institute Genomics Platform"/>
            <consortium name="The Broad Institute Genome Sequencing Center for Infectious Disease"/>
            <person name="Wu L."/>
            <person name="Ma J."/>
        </authorList>
    </citation>
    <scope>NUCLEOTIDE SEQUENCE [LARGE SCALE GENOMIC DNA]</scope>
    <source>
        <strain evidence="3">KCTC 15012</strain>
    </source>
</reference>
<dbReference type="EMBL" id="JBHUIY010000003">
    <property type="protein sequence ID" value="MFD2232728.1"/>
    <property type="molecule type" value="Genomic_DNA"/>
</dbReference>